<dbReference type="InterPro" id="IPR004089">
    <property type="entry name" value="MCPsignal_dom"/>
</dbReference>
<dbReference type="SMART" id="SM00283">
    <property type="entry name" value="MA"/>
    <property type="match status" value="1"/>
</dbReference>
<dbReference type="GO" id="GO:0007165">
    <property type="term" value="P:signal transduction"/>
    <property type="evidence" value="ECO:0007669"/>
    <property type="project" value="UniProtKB-KW"/>
</dbReference>
<dbReference type="AlphaFoldDB" id="A0A545TYL0"/>
<evidence type="ECO:0000256" key="5">
    <source>
        <dbReference type="PROSITE-ProRule" id="PRU00284"/>
    </source>
</evidence>
<feature type="domain" description="HAMP" evidence="10">
    <location>
        <begin position="303"/>
        <end position="355"/>
    </location>
</feature>
<dbReference type="SUPFAM" id="SSF58104">
    <property type="entry name" value="Methyl-accepting chemotaxis protein (MCP) signaling domain"/>
    <property type="match status" value="1"/>
</dbReference>
<protein>
    <submittedName>
        <fullName evidence="11">Methyl-accepting chemotaxis protein</fullName>
    </submittedName>
</protein>
<evidence type="ECO:0000256" key="6">
    <source>
        <dbReference type="SAM" id="MobiDB-lite"/>
    </source>
</evidence>
<dbReference type="SUPFAM" id="SSF141371">
    <property type="entry name" value="PilZ domain-like"/>
    <property type="match status" value="1"/>
</dbReference>
<feature type="compositionally biased region" description="Polar residues" evidence="6">
    <location>
        <begin position="74"/>
        <end position="86"/>
    </location>
</feature>
<evidence type="ECO:0000256" key="4">
    <source>
        <dbReference type="ARBA" id="ARBA00029447"/>
    </source>
</evidence>
<comment type="caution">
    <text evidence="11">The sequence shown here is derived from an EMBL/GenBank/DDBJ whole genome shotgun (WGS) entry which is preliminary data.</text>
</comment>
<proteinExistence type="inferred from homology"/>
<dbReference type="SMART" id="SM00304">
    <property type="entry name" value="HAMP"/>
    <property type="match status" value="1"/>
</dbReference>
<organism evidence="11 12">
    <name type="scientific">Denitrobaculum tricleocarpae</name>
    <dbReference type="NCBI Taxonomy" id="2591009"/>
    <lineage>
        <taxon>Bacteria</taxon>
        <taxon>Pseudomonadati</taxon>
        <taxon>Pseudomonadota</taxon>
        <taxon>Alphaproteobacteria</taxon>
        <taxon>Rhodospirillales</taxon>
        <taxon>Rhodospirillaceae</taxon>
        <taxon>Denitrobaculum</taxon>
    </lineage>
</organism>
<evidence type="ECO:0000259" key="8">
    <source>
        <dbReference type="PROSITE" id="PS50111"/>
    </source>
</evidence>
<feature type="region of interest" description="Disordered" evidence="6">
    <location>
        <begin position="68"/>
        <end position="91"/>
    </location>
</feature>
<feature type="domain" description="T-SNARE coiled-coil homology" evidence="9">
    <location>
        <begin position="548"/>
        <end position="610"/>
    </location>
</feature>
<dbReference type="Pfam" id="PF00672">
    <property type="entry name" value="HAMP"/>
    <property type="match status" value="1"/>
</dbReference>
<keyword evidence="2" id="KW-0997">Cell inner membrane</keyword>
<dbReference type="InterPro" id="IPR009875">
    <property type="entry name" value="PilZ_domain"/>
</dbReference>
<dbReference type="PROSITE" id="PS50192">
    <property type="entry name" value="T_SNARE"/>
    <property type="match status" value="1"/>
</dbReference>
<reference evidence="11 12" key="1">
    <citation type="submission" date="2019-06" db="EMBL/GenBank/DDBJ databases">
        <title>Whole genome sequence for Rhodospirillaceae sp. R148.</title>
        <authorList>
            <person name="Wang G."/>
        </authorList>
    </citation>
    <scope>NUCLEOTIDE SEQUENCE [LARGE SCALE GENOMIC DNA]</scope>
    <source>
        <strain evidence="11 12">R148</strain>
    </source>
</reference>
<dbReference type="Gene3D" id="1.10.287.950">
    <property type="entry name" value="Methyl-accepting chemotaxis protein"/>
    <property type="match status" value="1"/>
</dbReference>
<evidence type="ECO:0000256" key="7">
    <source>
        <dbReference type="SAM" id="Phobius"/>
    </source>
</evidence>
<dbReference type="Gene3D" id="2.40.10.220">
    <property type="entry name" value="predicted glycosyltransferase like domains"/>
    <property type="match status" value="1"/>
</dbReference>
<dbReference type="PROSITE" id="PS50111">
    <property type="entry name" value="CHEMOTAXIS_TRANSDUC_2"/>
    <property type="match status" value="1"/>
</dbReference>
<evidence type="ECO:0000256" key="1">
    <source>
        <dbReference type="ARBA" id="ARBA00004429"/>
    </source>
</evidence>
<dbReference type="InterPro" id="IPR003660">
    <property type="entry name" value="HAMP_dom"/>
</dbReference>
<dbReference type="InterPro" id="IPR000727">
    <property type="entry name" value="T_SNARE_dom"/>
</dbReference>
<dbReference type="EMBL" id="VHSH01000002">
    <property type="protein sequence ID" value="TQV82310.1"/>
    <property type="molecule type" value="Genomic_DNA"/>
</dbReference>
<evidence type="ECO:0000259" key="10">
    <source>
        <dbReference type="PROSITE" id="PS50885"/>
    </source>
</evidence>
<sequence length="773" mass="82979">MSLVYKLFLCFFLVMLMTAALGSYALYSVTGLGNLAMEMYNKPLMAINFARAAATDFAMIDSTVARLQPPRQEPVSQSAPQPISVPQTPPEPQVLVAAGPQAESLSERQRLLFQAAGIEANLIERLRVRPDALSERQRLLGAAAKAVAPQQTQTQTQVQAKAVPESEPVAGADTAAEAVDQSEQIELIAEHFENFLDNLEIASERALSEETRAMVDEVTLLGERWQEENQAFLDGESEAFIQDPELAGQIQTGLSDLVEATAAEGFEYQLAAEEKVGQVQVITLVAMGLGLLLVLVIIFGLNQTIVRPLRKTVKVLGALTAGDTSADLQVKSNDEIGAIAKAIQVFREKLIAVKRMEREQGEIKVRAEIEKAEAINRLLADFEKRVTRVVENVSGSASELQSTAQTMSDNAALAGNRSDSVVKASESMTSGVQTVATATEELSSSVDEIDRQVVQSSEISGRAVKQIERTNATVQGLDEAAKKIGAVVSMISDITEQTNLLALNATIEAARAGEAGKGFAVVANEVKSLAGQTANATHEISDQIGQIQGVTDEAVAAIRGIGEIVGQMDDIVSTISGTVQQQGAATREIASNVATTAQGTQSVSTSIVEVQDVVRETGNSAELVLERAQGLMESSNVLRAEVTSFVEEVREGANEAGEPEEMMKTFRETPEGNRRQHPRFEGDWPVAIECDGVNAHGRICDLSLGGARIETDGIYCQGESLTLKIDKMPMAITAKVVGTSERGLHIAFEGWEAFRNEIASFLPEPEMNQDRAA</sequence>
<dbReference type="GO" id="GO:0005886">
    <property type="term" value="C:plasma membrane"/>
    <property type="evidence" value="ECO:0007669"/>
    <property type="project" value="UniProtKB-SubCell"/>
</dbReference>
<feature type="transmembrane region" description="Helical" evidence="7">
    <location>
        <begin position="281"/>
        <end position="301"/>
    </location>
</feature>
<keyword evidence="3 5" id="KW-0807">Transducer</keyword>
<name>A0A545TYL0_9PROT</name>
<evidence type="ECO:0000256" key="2">
    <source>
        <dbReference type="ARBA" id="ARBA00022519"/>
    </source>
</evidence>
<keyword evidence="7" id="KW-0812">Transmembrane</keyword>
<dbReference type="GO" id="GO:0035438">
    <property type="term" value="F:cyclic-di-GMP binding"/>
    <property type="evidence" value="ECO:0007669"/>
    <property type="project" value="InterPro"/>
</dbReference>
<dbReference type="PROSITE" id="PS50885">
    <property type="entry name" value="HAMP"/>
    <property type="match status" value="1"/>
</dbReference>
<gene>
    <name evidence="11" type="ORF">FKG95_08830</name>
</gene>
<evidence type="ECO:0000256" key="3">
    <source>
        <dbReference type="ARBA" id="ARBA00023224"/>
    </source>
</evidence>
<dbReference type="OrthoDB" id="3378718at2"/>
<keyword evidence="2" id="KW-1003">Cell membrane</keyword>
<dbReference type="Pfam" id="PF00015">
    <property type="entry name" value="MCPsignal"/>
    <property type="match status" value="1"/>
</dbReference>
<keyword evidence="12" id="KW-1185">Reference proteome</keyword>
<evidence type="ECO:0000313" key="12">
    <source>
        <dbReference type="Proteomes" id="UP000315252"/>
    </source>
</evidence>
<comment type="similarity">
    <text evidence="4">Belongs to the methyl-accepting chemotaxis (MCP) protein family.</text>
</comment>
<accession>A0A545TYL0</accession>
<dbReference type="PANTHER" id="PTHR32089:SF112">
    <property type="entry name" value="LYSOZYME-LIKE PROTEIN-RELATED"/>
    <property type="match status" value="1"/>
</dbReference>
<evidence type="ECO:0000313" key="11">
    <source>
        <dbReference type="EMBL" id="TQV82310.1"/>
    </source>
</evidence>
<comment type="subcellular location">
    <subcellularLocation>
        <location evidence="1">Cell inner membrane</location>
        <topology evidence="1">Multi-pass membrane protein</topology>
    </subcellularLocation>
</comment>
<keyword evidence="7" id="KW-1133">Transmembrane helix</keyword>
<evidence type="ECO:0000259" key="9">
    <source>
        <dbReference type="PROSITE" id="PS50192"/>
    </source>
</evidence>
<dbReference type="CDD" id="cd06225">
    <property type="entry name" value="HAMP"/>
    <property type="match status" value="1"/>
</dbReference>
<dbReference type="Gene3D" id="6.10.340.10">
    <property type="match status" value="1"/>
</dbReference>
<dbReference type="Proteomes" id="UP000315252">
    <property type="component" value="Unassembled WGS sequence"/>
</dbReference>
<keyword evidence="7" id="KW-0472">Membrane</keyword>
<dbReference type="RefSeq" id="WP_142895941.1">
    <property type="nucleotide sequence ID" value="NZ_ML660053.1"/>
</dbReference>
<dbReference type="PANTHER" id="PTHR32089">
    <property type="entry name" value="METHYL-ACCEPTING CHEMOTAXIS PROTEIN MCPB"/>
    <property type="match status" value="1"/>
</dbReference>
<feature type="domain" description="Methyl-accepting transducer" evidence="8">
    <location>
        <begin position="389"/>
        <end position="625"/>
    </location>
</feature>
<dbReference type="Pfam" id="PF07238">
    <property type="entry name" value="PilZ"/>
    <property type="match status" value="1"/>
</dbReference>